<evidence type="ECO:0000313" key="1">
    <source>
        <dbReference type="EMBL" id="OGY41933.1"/>
    </source>
</evidence>
<dbReference type="Proteomes" id="UP000176260">
    <property type="component" value="Unassembled WGS sequence"/>
</dbReference>
<dbReference type="EMBL" id="MHIA01000021">
    <property type="protein sequence ID" value="OGY41933.1"/>
    <property type="molecule type" value="Genomic_DNA"/>
</dbReference>
<evidence type="ECO:0000313" key="2">
    <source>
        <dbReference type="Proteomes" id="UP000176260"/>
    </source>
</evidence>
<name>A0A1G1XPB2_9BACT</name>
<organism evidence="1 2">
    <name type="scientific">Candidatus Buchananbacteria bacterium RBG_13_39_9</name>
    <dbReference type="NCBI Taxonomy" id="1797531"/>
    <lineage>
        <taxon>Bacteria</taxon>
        <taxon>Candidatus Buchananiibacteriota</taxon>
    </lineage>
</organism>
<sequence length="294" mass="33725">MALTSYIDLLPEEEIPFWSNLQAGDRFSYARVRRKNVLLSRKSKKGISQRSLLPDISVAWAGLSGVEKTAWSNAGAECNLNGWRLFVQDYCARRVNDLAGLATPSLLHQSWVGQVNISAPASEAKLIQRHPRSYYVYQKVYGKKGMYVPQLVTEDFALPLILSINYSDNLVECGVDPYVVFYAKIWYSYQGQNLYEILQIPLEWAVSWRTVTQTLSNLTSIVIGYDLYIHLHDLRGDLYFDNIKVTHSGQNWARDPFCKDINQGFTRNFYQIPKHWAAIIASEGVIFETVYKDF</sequence>
<reference evidence="1 2" key="1">
    <citation type="journal article" date="2016" name="Nat. Commun.">
        <title>Thousands of microbial genomes shed light on interconnected biogeochemical processes in an aquifer system.</title>
        <authorList>
            <person name="Anantharaman K."/>
            <person name="Brown C.T."/>
            <person name="Hug L.A."/>
            <person name="Sharon I."/>
            <person name="Castelle C.J."/>
            <person name="Probst A.J."/>
            <person name="Thomas B.C."/>
            <person name="Singh A."/>
            <person name="Wilkins M.J."/>
            <person name="Karaoz U."/>
            <person name="Brodie E.L."/>
            <person name="Williams K.H."/>
            <person name="Hubbard S.S."/>
            <person name="Banfield J.F."/>
        </authorList>
    </citation>
    <scope>NUCLEOTIDE SEQUENCE [LARGE SCALE GENOMIC DNA]</scope>
</reference>
<dbReference type="AlphaFoldDB" id="A0A1G1XPB2"/>
<protein>
    <submittedName>
        <fullName evidence="1">Uncharacterized protein</fullName>
    </submittedName>
</protein>
<gene>
    <name evidence="1" type="ORF">A2Y67_03890</name>
</gene>
<accession>A0A1G1XPB2</accession>
<comment type="caution">
    <text evidence="1">The sequence shown here is derived from an EMBL/GenBank/DDBJ whole genome shotgun (WGS) entry which is preliminary data.</text>
</comment>
<proteinExistence type="predicted"/>